<dbReference type="EMBL" id="LAZR01015615">
    <property type="protein sequence ID" value="KKM08150.1"/>
    <property type="molecule type" value="Genomic_DNA"/>
</dbReference>
<dbReference type="AlphaFoldDB" id="A0A0F9HAT3"/>
<name>A0A0F9HAT3_9ZZZZ</name>
<protein>
    <submittedName>
        <fullName evidence="1">Uncharacterized protein</fullName>
    </submittedName>
</protein>
<evidence type="ECO:0000313" key="1">
    <source>
        <dbReference type="EMBL" id="KKM08150.1"/>
    </source>
</evidence>
<feature type="non-terminal residue" evidence="1">
    <location>
        <position position="20"/>
    </location>
</feature>
<proteinExistence type="predicted"/>
<organism evidence="1">
    <name type="scientific">marine sediment metagenome</name>
    <dbReference type="NCBI Taxonomy" id="412755"/>
    <lineage>
        <taxon>unclassified sequences</taxon>
        <taxon>metagenomes</taxon>
        <taxon>ecological metagenomes</taxon>
    </lineage>
</organism>
<gene>
    <name evidence="1" type="ORF">LCGC14_1726790</name>
</gene>
<accession>A0A0F9HAT3</accession>
<comment type="caution">
    <text evidence="1">The sequence shown here is derived from an EMBL/GenBank/DDBJ whole genome shotgun (WGS) entry which is preliminary data.</text>
</comment>
<reference evidence="1" key="1">
    <citation type="journal article" date="2015" name="Nature">
        <title>Complex archaea that bridge the gap between prokaryotes and eukaryotes.</title>
        <authorList>
            <person name="Spang A."/>
            <person name="Saw J.H."/>
            <person name="Jorgensen S.L."/>
            <person name="Zaremba-Niedzwiedzka K."/>
            <person name="Martijn J."/>
            <person name="Lind A.E."/>
            <person name="van Eijk R."/>
            <person name="Schleper C."/>
            <person name="Guy L."/>
            <person name="Ettema T.J."/>
        </authorList>
    </citation>
    <scope>NUCLEOTIDE SEQUENCE</scope>
</reference>
<sequence length="20" mass="2491">MNLLNNFDKNIFKKNIRVRL</sequence>